<feature type="compositionally biased region" description="Low complexity" evidence="1">
    <location>
        <begin position="1"/>
        <end position="18"/>
    </location>
</feature>
<protein>
    <submittedName>
        <fullName evidence="3">DUF1345 domain-containing protein</fullName>
    </submittedName>
</protein>
<dbReference type="RefSeq" id="WP_249736472.1">
    <property type="nucleotide sequence ID" value="NZ_JAKNCJ010000001.1"/>
</dbReference>
<evidence type="ECO:0000256" key="2">
    <source>
        <dbReference type="SAM" id="Phobius"/>
    </source>
</evidence>
<dbReference type="EMBL" id="JAKNCJ010000001">
    <property type="protein sequence ID" value="MCL6422368.1"/>
    <property type="molecule type" value="Genomic_DNA"/>
</dbReference>
<proteinExistence type="predicted"/>
<feature type="transmembrane region" description="Helical" evidence="2">
    <location>
        <begin position="89"/>
        <end position="110"/>
    </location>
</feature>
<dbReference type="Pfam" id="PF07077">
    <property type="entry name" value="DUF1345"/>
    <property type="match status" value="1"/>
</dbReference>
<accession>A0ABT0QXG4</accession>
<organism evidence="3 4">
    <name type="scientific">Brachybacterium equifaecis</name>
    <dbReference type="NCBI Taxonomy" id="2910770"/>
    <lineage>
        <taxon>Bacteria</taxon>
        <taxon>Bacillati</taxon>
        <taxon>Actinomycetota</taxon>
        <taxon>Actinomycetes</taxon>
        <taxon>Micrococcales</taxon>
        <taxon>Dermabacteraceae</taxon>
        <taxon>Brachybacterium</taxon>
    </lineage>
</organism>
<name>A0ABT0QXG4_9MICO</name>
<keyword evidence="2" id="KW-1133">Transmembrane helix</keyword>
<keyword evidence="4" id="KW-1185">Reference proteome</keyword>
<evidence type="ECO:0000313" key="3">
    <source>
        <dbReference type="EMBL" id="MCL6422368.1"/>
    </source>
</evidence>
<feature type="region of interest" description="Disordered" evidence="1">
    <location>
        <begin position="1"/>
        <end position="43"/>
    </location>
</feature>
<feature type="transmembrane region" description="Helical" evidence="2">
    <location>
        <begin position="152"/>
        <end position="169"/>
    </location>
</feature>
<feature type="transmembrane region" description="Helical" evidence="2">
    <location>
        <begin position="56"/>
        <end position="77"/>
    </location>
</feature>
<dbReference type="InterPro" id="IPR009781">
    <property type="entry name" value="DUF1345"/>
</dbReference>
<keyword evidence="2" id="KW-0472">Membrane</keyword>
<gene>
    <name evidence="3" type="ORF">Bequi_03045</name>
</gene>
<reference evidence="3" key="1">
    <citation type="submission" date="2022-02" db="EMBL/GenBank/DDBJ databases">
        <authorList>
            <person name="Lee M."/>
            <person name="Kim S.-J."/>
            <person name="Jung M.-Y."/>
        </authorList>
    </citation>
    <scope>NUCLEOTIDE SEQUENCE</scope>
    <source>
        <strain evidence="3">JHP9</strain>
    </source>
</reference>
<dbReference type="Proteomes" id="UP001203761">
    <property type="component" value="Unassembled WGS sequence"/>
</dbReference>
<feature type="transmembrane region" description="Helical" evidence="2">
    <location>
        <begin position="255"/>
        <end position="275"/>
    </location>
</feature>
<comment type="caution">
    <text evidence="3">The sequence shown here is derived from an EMBL/GenBank/DDBJ whole genome shotgun (WGS) entry which is preliminary data.</text>
</comment>
<feature type="transmembrane region" description="Helical" evidence="2">
    <location>
        <begin position="178"/>
        <end position="203"/>
    </location>
</feature>
<evidence type="ECO:0000256" key="1">
    <source>
        <dbReference type="SAM" id="MobiDB-lite"/>
    </source>
</evidence>
<keyword evidence="2" id="KW-0812">Transmembrane</keyword>
<evidence type="ECO:0000313" key="4">
    <source>
        <dbReference type="Proteomes" id="UP001203761"/>
    </source>
</evidence>
<sequence>MSTAAPTPGPQPAAARIPDPAPAPAPARRPGTGGRPRPARKRIPLEMRLRSERLRLGLAMAAAIPVTLAVVWVPLLLDADLAQGVGTAALLMIIGIVAGGSSYAAAYAGLTHWTFLRLSRREVVISARHSRAAPRGFAARWLMGRGSATSEIFSLLLIAVSGVLVLLTVDDERLRPLLLLWAIAAILATWYSSVITFAMEYAAADAHSDAFEMVGADRDFEDYVYLSLLLQVSAAPSDIVPRVRRARRAVRTQAVLAHIMNTVVISLGVSVVLSAL</sequence>